<protein>
    <submittedName>
        <fullName evidence="1">Uncharacterized protein</fullName>
    </submittedName>
</protein>
<gene>
    <name evidence="1" type="ORF">H9804_03775</name>
</gene>
<dbReference type="EMBL" id="DXAQ01000059">
    <property type="protein sequence ID" value="HIZ89040.1"/>
    <property type="molecule type" value="Genomic_DNA"/>
</dbReference>
<evidence type="ECO:0000313" key="2">
    <source>
        <dbReference type="Proteomes" id="UP000824176"/>
    </source>
</evidence>
<dbReference type="Proteomes" id="UP000824176">
    <property type="component" value="Unassembled WGS sequence"/>
</dbReference>
<name>A0A9D2GU31_9BACT</name>
<organism evidence="1 2">
    <name type="scientific">Candidatus Mucispirillum faecigallinarum</name>
    <dbReference type="NCBI Taxonomy" id="2838699"/>
    <lineage>
        <taxon>Bacteria</taxon>
        <taxon>Pseudomonadati</taxon>
        <taxon>Deferribacterota</taxon>
        <taxon>Deferribacteres</taxon>
        <taxon>Deferribacterales</taxon>
        <taxon>Mucispirillaceae</taxon>
        <taxon>Mucispirillum</taxon>
    </lineage>
</organism>
<evidence type="ECO:0000313" key="1">
    <source>
        <dbReference type="EMBL" id="HIZ89040.1"/>
    </source>
</evidence>
<proteinExistence type="predicted"/>
<reference evidence="1" key="1">
    <citation type="journal article" date="2021" name="PeerJ">
        <title>Extensive microbial diversity within the chicken gut microbiome revealed by metagenomics and culture.</title>
        <authorList>
            <person name="Gilroy R."/>
            <person name="Ravi A."/>
            <person name="Getino M."/>
            <person name="Pursley I."/>
            <person name="Horton D.L."/>
            <person name="Alikhan N.F."/>
            <person name="Baker D."/>
            <person name="Gharbi K."/>
            <person name="Hall N."/>
            <person name="Watson M."/>
            <person name="Adriaenssens E.M."/>
            <person name="Foster-Nyarko E."/>
            <person name="Jarju S."/>
            <person name="Secka A."/>
            <person name="Antonio M."/>
            <person name="Oren A."/>
            <person name="Chaudhuri R.R."/>
            <person name="La Ragione R."/>
            <person name="Hildebrand F."/>
            <person name="Pallen M.J."/>
        </authorList>
    </citation>
    <scope>NUCLEOTIDE SEQUENCE</scope>
    <source>
        <strain evidence="1">ChiW4-1371</strain>
    </source>
</reference>
<accession>A0A9D2GU31</accession>
<comment type="caution">
    <text evidence="1">The sequence shown here is derived from an EMBL/GenBank/DDBJ whole genome shotgun (WGS) entry which is preliminary data.</text>
</comment>
<dbReference type="AlphaFoldDB" id="A0A9D2GU31"/>
<reference evidence="1" key="2">
    <citation type="submission" date="2021-04" db="EMBL/GenBank/DDBJ databases">
        <authorList>
            <person name="Gilroy R."/>
        </authorList>
    </citation>
    <scope>NUCLEOTIDE SEQUENCE</scope>
    <source>
        <strain evidence="1">ChiW4-1371</strain>
    </source>
</reference>
<sequence>MQEKIYTVKEIAGIEQVSESLVYDWVKLGYLQVERTPSKKQQGRISITEKAYRDFKELFKKGV</sequence>